<feature type="domain" description="Tyr recombinase" evidence="4">
    <location>
        <begin position="187"/>
        <end position="440"/>
    </location>
</feature>
<dbReference type="RefSeq" id="WP_004022437.1">
    <property type="nucleotide sequence ID" value="NZ_CABEIC010000002.1"/>
</dbReference>
<proteinExistence type="inferred from homology"/>
<evidence type="ECO:0000256" key="1">
    <source>
        <dbReference type="ARBA" id="ARBA00008857"/>
    </source>
</evidence>
<dbReference type="InterPro" id="IPR050090">
    <property type="entry name" value="Tyrosine_recombinase_XerCD"/>
</dbReference>
<evidence type="ECO:0000256" key="2">
    <source>
        <dbReference type="ARBA" id="ARBA00023125"/>
    </source>
</evidence>
<evidence type="ECO:0000256" key="3">
    <source>
        <dbReference type="ARBA" id="ARBA00023172"/>
    </source>
</evidence>
<gene>
    <name evidence="5" type="ORF">DLJ61_22750</name>
</gene>
<accession>A0AAD0KAN5</accession>
<dbReference type="Proteomes" id="UP000247118">
    <property type="component" value="Chromosome"/>
</dbReference>
<dbReference type="GO" id="GO:0015074">
    <property type="term" value="P:DNA integration"/>
    <property type="evidence" value="ECO:0007669"/>
    <property type="project" value="InterPro"/>
</dbReference>
<dbReference type="PROSITE" id="PS51898">
    <property type="entry name" value="TYR_RECOMBINASE"/>
    <property type="match status" value="1"/>
</dbReference>
<dbReference type="AlphaFoldDB" id="A0AAD0KAN5"/>
<name>A0AAD0KAN5_9ACTN</name>
<dbReference type="KEGG" id="gta:BCM27_22520"/>
<evidence type="ECO:0000313" key="6">
    <source>
        <dbReference type="Proteomes" id="UP000247118"/>
    </source>
</evidence>
<dbReference type="Pfam" id="PF00589">
    <property type="entry name" value="Phage_integrase"/>
    <property type="match status" value="1"/>
</dbReference>
<evidence type="ECO:0000259" key="4">
    <source>
        <dbReference type="PROSITE" id="PS51898"/>
    </source>
</evidence>
<keyword evidence="3" id="KW-0233">DNA recombination</keyword>
<dbReference type="InterPro" id="IPR013762">
    <property type="entry name" value="Integrase-like_cat_sf"/>
</dbReference>
<dbReference type="InterPro" id="IPR002104">
    <property type="entry name" value="Integrase_catalytic"/>
</dbReference>
<keyword evidence="2" id="KW-0238">DNA-binding</keyword>
<protein>
    <submittedName>
        <fullName evidence="5">Site-specific integrase</fullName>
    </submittedName>
</protein>
<organism evidence="5 6">
    <name type="scientific">Gordonia terrae</name>
    <dbReference type="NCBI Taxonomy" id="2055"/>
    <lineage>
        <taxon>Bacteria</taxon>
        <taxon>Bacillati</taxon>
        <taxon>Actinomycetota</taxon>
        <taxon>Actinomycetes</taxon>
        <taxon>Mycobacteriales</taxon>
        <taxon>Gordoniaceae</taxon>
        <taxon>Gordonia</taxon>
    </lineage>
</organism>
<dbReference type="PANTHER" id="PTHR30349:SF64">
    <property type="entry name" value="PROPHAGE INTEGRASE INTD-RELATED"/>
    <property type="match status" value="1"/>
</dbReference>
<dbReference type="EMBL" id="CP029604">
    <property type="protein sequence ID" value="AWO85966.1"/>
    <property type="molecule type" value="Genomic_DNA"/>
</dbReference>
<dbReference type="GO" id="GO:0006310">
    <property type="term" value="P:DNA recombination"/>
    <property type="evidence" value="ECO:0007669"/>
    <property type="project" value="UniProtKB-KW"/>
</dbReference>
<dbReference type="InterPro" id="IPR010998">
    <property type="entry name" value="Integrase_recombinase_N"/>
</dbReference>
<evidence type="ECO:0000313" key="5">
    <source>
        <dbReference type="EMBL" id="AWO85966.1"/>
    </source>
</evidence>
<dbReference type="InterPro" id="IPR011010">
    <property type="entry name" value="DNA_brk_join_enz"/>
</dbReference>
<comment type="similarity">
    <text evidence="1">Belongs to the 'phage' integrase family.</text>
</comment>
<sequence>MASVRKFTSKKDGKPYYKVKWRTPDGKHRTKGGFRTRKEADAYATTVDFNQRRGTTFDPRSGDVTFRVAAAAWLDSRHDLKATTRRGYAYALAPATERRGEMGTLGIDAVFGGYPLNAIKRERISEWVDLLVRAGKKPSTVRHAYFLVRMVLAQAVVDGRLTTNPADYVRLPGEHSATGGTAGVVDDPAQFLTATQVAALVAATPWPFNVYVHVAAWAGLRAAELAGLQVGDVELPTRTMNPNARPKPGTLRVERTVQVVDGVASYVAPKTRGSRRRVPLTPATVDLLRSYFAEHPRADDPTAPLFPAMRLVTERPTGIRADGERTARAKAGRQADALAALDVRDAEARLALDWTEPVRHPTFCKAVFRPAVLRANRLAGEVLLPADLKFHSLRHTYVSLCVAAGIQPLEIAKMAGHAKVTTTLSVYAHLFEDDHADAMRALGAMGTTAFSENVVRLRASSLTP</sequence>
<dbReference type="Gene3D" id="1.10.443.10">
    <property type="entry name" value="Intergrase catalytic core"/>
    <property type="match status" value="1"/>
</dbReference>
<reference evidence="5 6" key="1">
    <citation type="submission" date="2018-05" db="EMBL/GenBank/DDBJ databases">
        <title>Complete genome sequence of Gordonia terrae NRRL B-16283.</title>
        <authorList>
            <person name="Garlena R.A."/>
            <person name="Russell D.A."/>
            <person name="Hatfull G.F."/>
        </authorList>
    </citation>
    <scope>NUCLEOTIDE SEQUENCE [LARGE SCALE GENOMIC DNA]</scope>
    <source>
        <strain evidence="5 6">NRRL B-16283</strain>
    </source>
</reference>
<dbReference type="GO" id="GO:0003677">
    <property type="term" value="F:DNA binding"/>
    <property type="evidence" value="ECO:0007669"/>
    <property type="project" value="UniProtKB-KW"/>
</dbReference>
<dbReference type="SUPFAM" id="SSF56349">
    <property type="entry name" value="DNA breaking-rejoining enzymes"/>
    <property type="match status" value="1"/>
</dbReference>
<dbReference type="GeneID" id="32690640"/>
<dbReference type="PANTHER" id="PTHR30349">
    <property type="entry name" value="PHAGE INTEGRASE-RELATED"/>
    <property type="match status" value="1"/>
</dbReference>
<dbReference type="Gene3D" id="1.10.150.130">
    <property type="match status" value="1"/>
</dbReference>